<dbReference type="EMBL" id="DSTU01000004">
    <property type="protein sequence ID" value="HFJ53647.1"/>
    <property type="molecule type" value="Genomic_DNA"/>
</dbReference>
<evidence type="ECO:0000256" key="4">
    <source>
        <dbReference type="ARBA" id="ARBA00022763"/>
    </source>
</evidence>
<gene>
    <name evidence="18" type="primary">recG</name>
    <name evidence="18" type="ORF">ENP94_07385</name>
    <name evidence="19" type="ORF">ENS16_03030</name>
</gene>
<dbReference type="Pfam" id="PF00271">
    <property type="entry name" value="Helicase_C"/>
    <property type="match status" value="1"/>
</dbReference>
<dbReference type="PANTHER" id="PTHR47964">
    <property type="entry name" value="ATP-DEPENDENT DNA HELICASE HOMOLOG RECG, CHLOROPLASTIC"/>
    <property type="match status" value="1"/>
</dbReference>
<keyword evidence="3 15" id="KW-0547">Nucleotide-binding</keyword>
<dbReference type="CDD" id="cd04488">
    <property type="entry name" value="RecG_wedge_OBF"/>
    <property type="match status" value="1"/>
</dbReference>
<protein>
    <recommendedName>
        <fullName evidence="2 15">ATP-dependent DNA helicase RecG</fullName>
        <ecNumber evidence="13 15">5.6.2.4</ecNumber>
    </recommendedName>
</protein>
<dbReference type="InterPro" id="IPR045562">
    <property type="entry name" value="RecG_dom3_C"/>
</dbReference>
<feature type="domain" description="Helicase ATP-binding" evidence="16">
    <location>
        <begin position="278"/>
        <end position="439"/>
    </location>
</feature>
<dbReference type="InterPro" id="IPR004609">
    <property type="entry name" value="ATP-dep_DNA_helicase_RecG"/>
</dbReference>
<keyword evidence="8" id="KW-0238">DNA-binding</keyword>
<comment type="similarity">
    <text evidence="1 15">Belongs to the helicase family. RecG subfamily.</text>
</comment>
<keyword evidence="7 15" id="KW-0067">ATP-binding</keyword>
<evidence type="ECO:0000256" key="9">
    <source>
        <dbReference type="ARBA" id="ARBA00023172"/>
    </source>
</evidence>
<evidence type="ECO:0000313" key="19">
    <source>
        <dbReference type="EMBL" id="HFJ53647.1"/>
    </source>
</evidence>
<dbReference type="NCBIfam" id="NF008168">
    <property type="entry name" value="PRK10917.2-2"/>
    <property type="match status" value="1"/>
</dbReference>
<dbReference type="InterPro" id="IPR033454">
    <property type="entry name" value="RecG_wedge"/>
</dbReference>
<dbReference type="SUPFAM" id="SSF50249">
    <property type="entry name" value="Nucleic acid-binding proteins"/>
    <property type="match status" value="1"/>
</dbReference>
<keyword evidence="9 15" id="KW-0233">DNA recombination</keyword>
<evidence type="ECO:0000256" key="7">
    <source>
        <dbReference type="ARBA" id="ARBA00022840"/>
    </source>
</evidence>
<dbReference type="AlphaFoldDB" id="A0A7C1SS47"/>
<accession>A0A7C1SS47</accession>
<dbReference type="EC" id="5.6.2.4" evidence="13 15"/>
<feature type="domain" description="Helicase C-terminal" evidence="17">
    <location>
        <begin position="458"/>
        <end position="618"/>
    </location>
</feature>
<dbReference type="Pfam" id="PF17191">
    <property type="entry name" value="RecG_wedge"/>
    <property type="match status" value="1"/>
</dbReference>
<dbReference type="EMBL" id="DSLG01000008">
    <property type="protein sequence ID" value="HEA87809.1"/>
    <property type="molecule type" value="Genomic_DNA"/>
</dbReference>
<dbReference type="InterPro" id="IPR027417">
    <property type="entry name" value="P-loop_NTPase"/>
</dbReference>
<dbReference type="GO" id="GO:0016787">
    <property type="term" value="F:hydrolase activity"/>
    <property type="evidence" value="ECO:0007669"/>
    <property type="project" value="UniProtKB-KW"/>
</dbReference>
<evidence type="ECO:0000256" key="13">
    <source>
        <dbReference type="ARBA" id="ARBA00034808"/>
    </source>
</evidence>
<dbReference type="PROSITE" id="PS51194">
    <property type="entry name" value="HELICASE_CTER"/>
    <property type="match status" value="1"/>
</dbReference>
<comment type="catalytic activity">
    <reaction evidence="12 15">
        <text>Couples ATP hydrolysis with the unwinding of duplex DNA by translocating in the 3'-5' direction.</text>
        <dbReference type="EC" id="5.6.2.4"/>
    </reaction>
</comment>
<keyword evidence="6 15" id="KW-0347">Helicase</keyword>
<evidence type="ECO:0000256" key="15">
    <source>
        <dbReference type="RuleBase" id="RU363016"/>
    </source>
</evidence>
<dbReference type="InterPro" id="IPR014001">
    <property type="entry name" value="Helicase_ATP-bd"/>
</dbReference>
<dbReference type="InterPro" id="IPR001650">
    <property type="entry name" value="Helicase_C-like"/>
</dbReference>
<evidence type="ECO:0000256" key="8">
    <source>
        <dbReference type="ARBA" id="ARBA00023125"/>
    </source>
</evidence>
<dbReference type="InterPro" id="IPR012340">
    <property type="entry name" value="NA-bd_OB-fold"/>
</dbReference>
<dbReference type="PROSITE" id="PS51192">
    <property type="entry name" value="HELICASE_ATP_BIND_1"/>
    <property type="match status" value="1"/>
</dbReference>
<evidence type="ECO:0000256" key="10">
    <source>
        <dbReference type="ARBA" id="ARBA00023204"/>
    </source>
</evidence>
<dbReference type="GO" id="GO:0006310">
    <property type="term" value="P:DNA recombination"/>
    <property type="evidence" value="ECO:0007669"/>
    <property type="project" value="UniProtKB-UniRule"/>
</dbReference>
<dbReference type="PANTHER" id="PTHR47964:SF1">
    <property type="entry name" value="ATP-DEPENDENT DNA HELICASE HOMOLOG RECG, CHLOROPLASTIC"/>
    <property type="match status" value="1"/>
</dbReference>
<keyword evidence="11" id="KW-0413">Isomerase</keyword>
<evidence type="ECO:0000256" key="5">
    <source>
        <dbReference type="ARBA" id="ARBA00022801"/>
    </source>
</evidence>
<dbReference type="GO" id="GO:0003677">
    <property type="term" value="F:DNA binding"/>
    <property type="evidence" value="ECO:0007669"/>
    <property type="project" value="UniProtKB-KW"/>
</dbReference>
<keyword evidence="5 15" id="KW-0378">Hydrolase</keyword>
<dbReference type="Pfam" id="PF00270">
    <property type="entry name" value="DEAD"/>
    <property type="match status" value="1"/>
</dbReference>
<evidence type="ECO:0000256" key="2">
    <source>
        <dbReference type="ARBA" id="ARBA00017846"/>
    </source>
</evidence>
<evidence type="ECO:0000256" key="14">
    <source>
        <dbReference type="ARBA" id="ARBA00048988"/>
    </source>
</evidence>
<dbReference type="Gene3D" id="2.40.50.140">
    <property type="entry name" value="Nucleic acid-binding proteins"/>
    <property type="match status" value="1"/>
</dbReference>
<evidence type="ECO:0000256" key="1">
    <source>
        <dbReference type="ARBA" id="ARBA00007504"/>
    </source>
</evidence>
<dbReference type="SMART" id="SM00487">
    <property type="entry name" value="DEXDc"/>
    <property type="match status" value="1"/>
</dbReference>
<dbReference type="GO" id="GO:0005524">
    <property type="term" value="F:ATP binding"/>
    <property type="evidence" value="ECO:0007669"/>
    <property type="project" value="UniProtKB-KW"/>
</dbReference>
<dbReference type="InterPro" id="IPR011545">
    <property type="entry name" value="DEAD/DEAH_box_helicase_dom"/>
</dbReference>
<evidence type="ECO:0000256" key="12">
    <source>
        <dbReference type="ARBA" id="ARBA00034617"/>
    </source>
</evidence>
<evidence type="ECO:0000313" key="18">
    <source>
        <dbReference type="EMBL" id="HEA87809.1"/>
    </source>
</evidence>
<name>A0A7C1SS47_UNCW3</name>
<comment type="caution">
    <text evidence="18">The sequence shown here is derived from an EMBL/GenBank/DDBJ whole genome shotgun (WGS) entry which is preliminary data.</text>
</comment>
<organism evidence="18">
    <name type="scientific">candidate division WOR-3 bacterium</name>
    <dbReference type="NCBI Taxonomy" id="2052148"/>
    <lineage>
        <taxon>Bacteria</taxon>
        <taxon>Bacteria division WOR-3</taxon>
    </lineage>
</organism>
<dbReference type="Pfam" id="PF19833">
    <property type="entry name" value="RecG_dom3_C"/>
    <property type="match status" value="1"/>
</dbReference>
<keyword evidence="10 15" id="KW-0234">DNA repair</keyword>
<comment type="catalytic activity">
    <reaction evidence="14 15">
        <text>ATP + H2O = ADP + phosphate + H(+)</text>
        <dbReference type="Rhea" id="RHEA:13065"/>
        <dbReference type="ChEBI" id="CHEBI:15377"/>
        <dbReference type="ChEBI" id="CHEBI:15378"/>
        <dbReference type="ChEBI" id="CHEBI:30616"/>
        <dbReference type="ChEBI" id="CHEBI:43474"/>
        <dbReference type="ChEBI" id="CHEBI:456216"/>
        <dbReference type="EC" id="5.6.2.4"/>
    </reaction>
</comment>
<evidence type="ECO:0000256" key="11">
    <source>
        <dbReference type="ARBA" id="ARBA00023235"/>
    </source>
</evidence>
<reference evidence="18" key="1">
    <citation type="journal article" date="2020" name="mSystems">
        <title>Genome- and Community-Level Interaction Insights into Carbon Utilization and Element Cycling Functions of Hydrothermarchaeota in Hydrothermal Sediment.</title>
        <authorList>
            <person name="Zhou Z."/>
            <person name="Liu Y."/>
            <person name="Xu W."/>
            <person name="Pan J."/>
            <person name="Luo Z.H."/>
            <person name="Li M."/>
        </authorList>
    </citation>
    <scope>NUCLEOTIDE SEQUENCE [LARGE SCALE GENOMIC DNA]</scope>
    <source>
        <strain evidence="18">SpSt-265</strain>
        <strain evidence="19">SpSt-465</strain>
    </source>
</reference>
<dbReference type="CDD" id="cd17992">
    <property type="entry name" value="DEXHc_RecG"/>
    <property type="match status" value="1"/>
</dbReference>
<keyword evidence="4 15" id="KW-0227">DNA damage</keyword>
<evidence type="ECO:0000259" key="17">
    <source>
        <dbReference type="PROSITE" id="PS51194"/>
    </source>
</evidence>
<evidence type="ECO:0000256" key="6">
    <source>
        <dbReference type="ARBA" id="ARBA00022806"/>
    </source>
</evidence>
<comment type="function">
    <text evidence="15">Plays a critical role in recombination and DNA repair. Helps process Holliday junction intermediates to mature products by catalyzing branch migration. Has replication fork regression activity, unwinds stalled or blocked replication forks to make a HJ that can be resolved. Has a DNA unwinding activity characteristic of a DNA helicase with 3'-5' polarity.</text>
</comment>
<dbReference type="GO" id="GO:0043138">
    <property type="term" value="F:3'-5' DNA helicase activity"/>
    <property type="evidence" value="ECO:0007669"/>
    <property type="project" value="UniProtKB-EC"/>
</dbReference>
<dbReference type="GO" id="GO:0006281">
    <property type="term" value="P:DNA repair"/>
    <property type="evidence" value="ECO:0007669"/>
    <property type="project" value="UniProtKB-UniRule"/>
</dbReference>
<dbReference type="Gene3D" id="3.40.50.300">
    <property type="entry name" value="P-loop containing nucleotide triphosphate hydrolases"/>
    <property type="match status" value="2"/>
</dbReference>
<dbReference type="NCBIfam" id="TIGR00643">
    <property type="entry name" value="recG"/>
    <property type="match status" value="1"/>
</dbReference>
<sequence length="691" mass="78644">MTRPEKGLSTPIQYLKGIGPKRAALLERLGVVTVRDLLFLVPRRYLDRSQVLPISELRVGDEATVLARVLAVSARKTKNGRELVSCLVRDQSDVIEVLWFNRPDLKNRFKPGQEILISGRVTRFRHKQFVNPSFELSEGGGFSFTQAIIPVYPLTAGLSPWVIRRALRTALDSYGDQLEETLSPEIIRHYRFMELKPALEAVHFPKSLVVAQRARERLIYDELFFFQLLLALRRRAAKGVEKPVPMIEKGSLTRRFLASLNFRLTRAQERVIEEIRQDLAQKRCMNRLLQGDVGSGKTVIALYALLIACENGLQGALMAPTEILAEQHYHNYSRILQELGVRCALLTGSTRSSERTEILSGLEQGTVQIVFGTHALIEEGVRFERLGLVVVDEQHRFGVMQRAALLNKGLNPDFLVMTATPIPRTLTLTVYGDLDLSVLDEKPPGRVPVITRLVTERQRERVYEGLRRRLALGEQVFVVCPVIEESERLELTSAVETYERMRQVFTDFRVGLVHGRLRTEERRRLMEQFRQGELDILVATPVIEVGVDIPNATVMLIEHPERFGLAQLHQLRGRIGRSDRQAFCILIAGDEELAEASERLRYFVATTDGFKLAEKDLELRGPGEIFGTRQHGLPDLRVADIFRDREILLRARRDAFRLVEIDPELEAPEHKRLKATLVERFGDRAGLLRVG</sequence>
<evidence type="ECO:0000256" key="3">
    <source>
        <dbReference type="ARBA" id="ARBA00022741"/>
    </source>
</evidence>
<dbReference type="SUPFAM" id="SSF52540">
    <property type="entry name" value="P-loop containing nucleoside triphosphate hydrolases"/>
    <property type="match status" value="2"/>
</dbReference>
<proteinExistence type="inferred from homology"/>
<evidence type="ECO:0000259" key="16">
    <source>
        <dbReference type="PROSITE" id="PS51192"/>
    </source>
</evidence>
<dbReference type="NCBIfam" id="NF008165">
    <property type="entry name" value="PRK10917.1-3"/>
    <property type="match status" value="1"/>
</dbReference>
<dbReference type="SMART" id="SM00490">
    <property type="entry name" value="HELICc"/>
    <property type="match status" value="2"/>
</dbReference>
<dbReference type="InterPro" id="IPR047112">
    <property type="entry name" value="RecG/Mfd"/>
</dbReference>